<reference evidence="2" key="1">
    <citation type="journal article" date="2019" name="Int. J. Syst. Evol. Microbiol.">
        <title>The Global Catalogue of Microorganisms (GCM) 10K type strain sequencing project: providing services to taxonomists for standard genome sequencing and annotation.</title>
        <authorList>
            <consortium name="The Broad Institute Genomics Platform"/>
            <consortium name="The Broad Institute Genome Sequencing Center for Infectious Disease"/>
            <person name="Wu L."/>
            <person name="Ma J."/>
        </authorList>
    </citation>
    <scope>NUCLEOTIDE SEQUENCE [LARGE SCALE GENOMIC DNA]</scope>
    <source>
        <strain evidence="2">JCM 18952</strain>
    </source>
</reference>
<dbReference type="EMBL" id="BAABLK010000076">
    <property type="protein sequence ID" value="GAA5228525.1"/>
    <property type="molecule type" value="Genomic_DNA"/>
</dbReference>
<dbReference type="Proteomes" id="UP001501257">
    <property type="component" value="Unassembled WGS sequence"/>
</dbReference>
<accession>A0ABP9TQQ0</accession>
<gene>
    <name evidence="1" type="ORF">GCM10025778_30630</name>
</gene>
<sequence>MDDHVVRNQVEKERGLDRDREVTSVLVLVDPGQQIPALGAVRGEILDAFTELGPVPHEELGGQPVGKLR</sequence>
<protein>
    <submittedName>
        <fullName evidence="1">Uncharacterized protein</fullName>
    </submittedName>
</protein>
<comment type="caution">
    <text evidence="1">The sequence shown here is derived from an EMBL/GenBank/DDBJ whole genome shotgun (WGS) entry which is preliminary data.</text>
</comment>
<keyword evidence="2" id="KW-1185">Reference proteome</keyword>
<evidence type="ECO:0000313" key="2">
    <source>
        <dbReference type="Proteomes" id="UP001501257"/>
    </source>
</evidence>
<name>A0ABP9TQQ0_9MICC</name>
<proteinExistence type="predicted"/>
<evidence type="ECO:0000313" key="1">
    <source>
        <dbReference type="EMBL" id="GAA5228525.1"/>
    </source>
</evidence>
<organism evidence="1 2">
    <name type="scientific">Paeniglutamicibacter antarcticus</name>
    <dbReference type="NCBI Taxonomy" id="494023"/>
    <lineage>
        <taxon>Bacteria</taxon>
        <taxon>Bacillati</taxon>
        <taxon>Actinomycetota</taxon>
        <taxon>Actinomycetes</taxon>
        <taxon>Micrococcales</taxon>
        <taxon>Micrococcaceae</taxon>
        <taxon>Paeniglutamicibacter</taxon>
    </lineage>
</organism>